<dbReference type="EMBL" id="LRQT01000096">
    <property type="protein sequence ID" value="KXA62286.1"/>
    <property type="molecule type" value="Genomic_DNA"/>
</dbReference>
<keyword evidence="5" id="KW-0963">Cytoplasm</keyword>
<evidence type="ECO:0000256" key="8">
    <source>
        <dbReference type="ARBA" id="ARBA00022694"/>
    </source>
</evidence>
<dbReference type="GO" id="GO:0005737">
    <property type="term" value="C:cytoplasm"/>
    <property type="evidence" value="ECO:0007669"/>
    <property type="project" value="UniProtKB-SubCell"/>
</dbReference>
<dbReference type="InterPro" id="IPR048583">
    <property type="entry name" value="RNase_E_G_thioredoxin-like"/>
</dbReference>
<dbReference type="Proteomes" id="UP000070226">
    <property type="component" value="Unassembled WGS sequence"/>
</dbReference>
<evidence type="ECO:0000256" key="7">
    <source>
        <dbReference type="ARBA" id="ARBA00022555"/>
    </source>
</evidence>
<evidence type="ECO:0000256" key="12">
    <source>
        <dbReference type="ARBA" id="ARBA00022759"/>
    </source>
</evidence>
<dbReference type="GO" id="GO:0046872">
    <property type="term" value="F:metal ion binding"/>
    <property type="evidence" value="ECO:0007669"/>
    <property type="project" value="UniProtKB-KW"/>
</dbReference>
<keyword evidence="12" id="KW-0255">Endonuclease</keyword>
<dbReference type="GO" id="GO:0006364">
    <property type="term" value="P:rRNA processing"/>
    <property type="evidence" value="ECO:0007669"/>
    <property type="project" value="UniProtKB-KW"/>
</dbReference>
<dbReference type="InterPro" id="IPR004659">
    <property type="entry name" value="RNase_E/G"/>
</dbReference>
<dbReference type="GO" id="GO:0019843">
    <property type="term" value="F:rRNA binding"/>
    <property type="evidence" value="ECO:0007669"/>
    <property type="project" value="UniProtKB-KW"/>
</dbReference>
<name>A0A133S1Q4_9FIRM</name>
<evidence type="ECO:0000256" key="6">
    <source>
        <dbReference type="ARBA" id="ARBA00022552"/>
    </source>
</evidence>
<dbReference type="InterPro" id="IPR019307">
    <property type="entry name" value="RNA-bd_AU-1/RNase_E/G"/>
</dbReference>
<dbReference type="InterPro" id="IPR012340">
    <property type="entry name" value="NA-bd_OB-fold"/>
</dbReference>
<evidence type="ECO:0000256" key="14">
    <source>
        <dbReference type="ARBA" id="ARBA00022842"/>
    </source>
</evidence>
<comment type="cofactor">
    <cofactor evidence="1">
        <name>Mg(2+)</name>
        <dbReference type="ChEBI" id="CHEBI:18420"/>
    </cofactor>
</comment>
<accession>A0A133S1Q4</accession>
<feature type="domain" description="S1 motif" evidence="16">
    <location>
        <begin position="39"/>
        <end position="113"/>
    </location>
</feature>
<dbReference type="Gene3D" id="3.40.1260.20">
    <property type="entry name" value="Ribonuclease E, catalytic domain"/>
    <property type="match status" value="1"/>
</dbReference>
<dbReference type="PROSITE" id="PS50126">
    <property type="entry name" value="S1"/>
    <property type="match status" value="1"/>
</dbReference>
<evidence type="ECO:0000259" key="16">
    <source>
        <dbReference type="PROSITE" id="PS50126"/>
    </source>
</evidence>
<comment type="caution">
    <text evidence="17">The sequence shown here is derived from an EMBL/GenBank/DDBJ whole genome shotgun (WGS) entry which is preliminary data.</text>
</comment>
<keyword evidence="13" id="KW-0378">Hydrolase</keyword>
<evidence type="ECO:0000256" key="3">
    <source>
        <dbReference type="ARBA" id="ARBA00005663"/>
    </source>
</evidence>
<dbReference type="STRING" id="39777.B7L28_06140"/>
<dbReference type="CDD" id="cd04453">
    <property type="entry name" value="S1_RNase_E"/>
    <property type="match status" value="1"/>
</dbReference>
<dbReference type="RefSeq" id="WP_060807907.1">
    <property type="nucleotide sequence ID" value="NZ_DBFOUP010000110.1"/>
</dbReference>
<dbReference type="NCBIfam" id="TIGR00757">
    <property type="entry name" value="RNaseEG"/>
    <property type="match status" value="1"/>
</dbReference>
<evidence type="ECO:0000256" key="15">
    <source>
        <dbReference type="ARBA" id="ARBA00022884"/>
    </source>
</evidence>
<evidence type="ECO:0000256" key="5">
    <source>
        <dbReference type="ARBA" id="ARBA00022490"/>
    </source>
</evidence>
<evidence type="ECO:0000256" key="13">
    <source>
        <dbReference type="ARBA" id="ARBA00022801"/>
    </source>
</evidence>
<gene>
    <name evidence="17" type="ORF">HMPREF3233_01760</name>
</gene>
<keyword evidence="15" id="KW-0694">RNA-binding</keyword>
<evidence type="ECO:0000256" key="1">
    <source>
        <dbReference type="ARBA" id="ARBA00001946"/>
    </source>
</evidence>
<dbReference type="GO" id="GO:0016787">
    <property type="term" value="F:hydrolase activity"/>
    <property type="evidence" value="ECO:0007669"/>
    <property type="project" value="UniProtKB-KW"/>
</dbReference>
<evidence type="ECO:0000256" key="2">
    <source>
        <dbReference type="ARBA" id="ARBA00004496"/>
    </source>
</evidence>
<dbReference type="Pfam" id="PF10150">
    <property type="entry name" value="RNase_E_G"/>
    <property type="match status" value="1"/>
</dbReference>
<comment type="subcellular location">
    <subcellularLocation>
        <location evidence="2">Cytoplasm</location>
    </subcellularLocation>
</comment>
<reference evidence="17 18" key="1">
    <citation type="submission" date="2016-01" db="EMBL/GenBank/DDBJ databases">
        <authorList>
            <person name="Oliw E.H."/>
        </authorList>
    </citation>
    <scope>NUCLEOTIDE SEQUENCE [LARGE SCALE GENOMIC DNA]</scope>
    <source>
        <strain evidence="17 18">CMW7756B</strain>
    </source>
</reference>
<proteinExistence type="inferred from homology"/>
<protein>
    <recommendedName>
        <fullName evidence="4">Ribonuclease G</fullName>
    </recommendedName>
</protein>
<evidence type="ECO:0000256" key="9">
    <source>
        <dbReference type="ARBA" id="ARBA00022722"/>
    </source>
</evidence>
<dbReference type="GO" id="GO:0004540">
    <property type="term" value="F:RNA nuclease activity"/>
    <property type="evidence" value="ECO:0007669"/>
    <property type="project" value="InterPro"/>
</dbReference>
<keyword evidence="9" id="KW-0540">Nuclease</keyword>
<evidence type="ECO:0000313" key="17">
    <source>
        <dbReference type="EMBL" id="KXA62286.1"/>
    </source>
</evidence>
<comment type="similarity">
    <text evidence="3">Belongs to the RNase E/G family. RNase G subfamily.</text>
</comment>
<sequence>MHKILVNVMREEIRMAVIDEKEQLIDFVLERTDESHMANHMYKGTVKNVLNGMQAAFVDIGGSQNAYLNLQQGKEQKILPRLSVGQQILVQVVKEEMLGKGARVTADVSLAGRFMVLLPYSEGMHISKKITDESIRAQLQELAAPYVKEGCGFIIRTAAAKASADEIARDMDYLWRTWQHVLKRFKVAKSGTDLYSDADFWFRLVRDYAHRNVEEIIVDSDMGESRLLDLLGHGPTSQQIKVTRHRDSTPIFKANHIEPQLEDLISRDINLPSGGSIRIDHTEALTVFDVNSAHYTGKSNKLEDLAFTVNKEAAKEICRQLRLRDIGGIIVVDFIDMKDKEHQQELLKLLSAQAKLDKMKTVVCGISSLGLVEMTRKRARQGLQTLMFDTCPQCGGTGYMLSGRTVYMQIVRRIRELFKSGRIKSNLEIEVHPEVAQYLTKSVLDDLGASIGRSISIVVNPQISREGYSLMAVAE</sequence>
<dbReference type="GO" id="GO:0004519">
    <property type="term" value="F:endonuclease activity"/>
    <property type="evidence" value="ECO:0007669"/>
    <property type="project" value="UniProtKB-KW"/>
</dbReference>
<keyword evidence="6" id="KW-0698">rRNA processing</keyword>
<dbReference type="SUPFAM" id="SSF50249">
    <property type="entry name" value="Nucleic acid-binding proteins"/>
    <property type="match status" value="1"/>
</dbReference>
<evidence type="ECO:0000256" key="10">
    <source>
        <dbReference type="ARBA" id="ARBA00022723"/>
    </source>
</evidence>
<dbReference type="PANTHER" id="PTHR30001">
    <property type="entry name" value="RIBONUCLEASE"/>
    <property type="match status" value="1"/>
</dbReference>
<dbReference type="GO" id="GO:0000049">
    <property type="term" value="F:tRNA binding"/>
    <property type="evidence" value="ECO:0007669"/>
    <property type="project" value="UniProtKB-KW"/>
</dbReference>
<keyword evidence="10" id="KW-0479">Metal-binding</keyword>
<keyword evidence="8" id="KW-0819">tRNA processing</keyword>
<keyword evidence="14" id="KW-0460">Magnesium</keyword>
<keyword evidence="7" id="KW-0820">tRNA-binding</keyword>
<evidence type="ECO:0000313" key="18">
    <source>
        <dbReference type="Proteomes" id="UP000070226"/>
    </source>
</evidence>
<dbReference type="PANTHER" id="PTHR30001:SF0">
    <property type="entry name" value="RIBONUCLEASE G"/>
    <property type="match status" value="1"/>
</dbReference>
<keyword evidence="11" id="KW-0699">rRNA-binding</keyword>
<dbReference type="InterPro" id="IPR003029">
    <property type="entry name" value="S1_domain"/>
</dbReference>
<evidence type="ECO:0000256" key="11">
    <source>
        <dbReference type="ARBA" id="ARBA00022730"/>
    </source>
</evidence>
<dbReference type="Pfam" id="PF20833">
    <property type="entry name" value="RNase_E_G_Thio"/>
    <property type="match status" value="1"/>
</dbReference>
<evidence type="ECO:0000256" key="4">
    <source>
        <dbReference type="ARBA" id="ARBA00017719"/>
    </source>
</evidence>
<dbReference type="Gene3D" id="2.40.50.140">
    <property type="entry name" value="Nucleic acid-binding proteins"/>
    <property type="match status" value="1"/>
</dbReference>
<dbReference type="PATRIC" id="fig|39777.7.peg.1724"/>
<dbReference type="AlphaFoldDB" id="A0A133S1Q4"/>
<organism evidence="17">
    <name type="scientific">Veillonella atypica</name>
    <dbReference type="NCBI Taxonomy" id="39777"/>
    <lineage>
        <taxon>Bacteria</taxon>
        <taxon>Bacillati</taxon>
        <taxon>Bacillota</taxon>
        <taxon>Negativicutes</taxon>
        <taxon>Veillonellales</taxon>
        <taxon>Veillonellaceae</taxon>
        <taxon>Veillonella</taxon>
    </lineage>
</organism>
<dbReference type="GO" id="GO:0008033">
    <property type="term" value="P:tRNA processing"/>
    <property type="evidence" value="ECO:0007669"/>
    <property type="project" value="UniProtKB-KW"/>
</dbReference>